<gene>
    <name evidence="2" type="ORF">SAMN04490239_9283</name>
</gene>
<protein>
    <submittedName>
        <fullName evidence="2">Uncharacterized protein</fullName>
    </submittedName>
</protein>
<organism evidence="2 3">
    <name type="scientific">Rhodococcus koreensis</name>
    <dbReference type="NCBI Taxonomy" id="99653"/>
    <lineage>
        <taxon>Bacteria</taxon>
        <taxon>Bacillati</taxon>
        <taxon>Actinomycetota</taxon>
        <taxon>Actinomycetes</taxon>
        <taxon>Mycobacteriales</taxon>
        <taxon>Nocardiaceae</taxon>
        <taxon>Rhodococcus</taxon>
    </lineage>
</organism>
<dbReference type="RefSeq" id="WP_072950371.1">
    <property type="nucleotide sequence ID" value="NZ_FNSV01000006.1"/>
</dbReference>
<dbReference type="Proteomes" id="UP000183561">
    <property type="component" value="Unassembled WGS sequence"/>
</dbReference>
<evidence type="ECO:0000313" key="3">
    <source>
        <dbReference type="Proteomes" id="UP000183561"/>
    </source>
</evidence>
<accession>A0A1H5EMJ5</accession>
<feature type="region of interest" description="Disordered" evidence="1">
    <location>
        <begin position="98"/>
        <end position="130"/>
    </location>
</feature>
<reference evidence="3" key="1">
    <citation type="submission" date="2016-10" db="EMBL/GenBank/DDBJ databases">
        <authorList>
            <person name="Varghese N."/>
            <person name="Submissions S."/>
        </authorList>
    </citation>
    <scope>NUCLEOTIDE SEQUENCE [LARGE SCALE GENOMIC DNA]</scope>
    <source>
        <strain evidence="3">DSM 44498</strain>
    </source>
</reference>
<evidence type="ECO:0000256" key="1">
    <source>
        <dbReference type="SAM" id="MobiDB-lite"/>
    </source>
</evidence>
<dbReference type="AlphaFoldDB" id="A0A1H5EMJ5"/>
<name>A0A1H5EMJ5_9NOCA</name>
<evidence type="ECO:0000313" key="2">
    <source>
        <dbReference type="EMBL" id="SED92315.1"/>
    </source>
</evidence>
<proteinExistence type="predicted"/>
<keyword evidence="3" id="KW-1185">Reference proteome</keyword>
<sequence length="130" mass="14205">MTNVTATDRHGHEWELLPMQEMVCARRVADDDTVLNAEDLIHNHGPLLLSAGQSGFGVGTRDALLDVIDLVVSDPETASVDQVREVATIAQCMLTARPAPKPVHREQTPTFSAAPRRQSSQSRNGLGRPW</sequence>
<dbReference type="EMBL" id="FNSV01000006">
    <property type="protein sequence ID" value="SED92315.1"/>
    <property type="molecule type" value="Genomic_DNA"/>
</dbReference>